<name>A0A075GE51_9ARCH</name>
<reference evidence="1" key="1">
    <citation type="journal article" date="2014" name="Genome Biol. Evol.">
        <title>Pangenome evidence for extensive interdomain horizontal transfer affecting lineage core and shell genes in uncultured planktonic thaumarchaeota and euryarchaeota.</title>
        <authorList>
            <person name="Deschamps P."/>
            <person name="Zivanovic Y."/>
            <person name="Moreira D."/>
            <person name="Rodriguez-Valera F."/>
            <person name="Lopez-Garcia P."/>
        </authorList>
    </citation>
    <scope>NUCLEOTIDE SEQUENCE</scope>
</reference>
<sequence>MQNQVVIILFSLILISGSVAPAVLAQTPEGISGAAAPIARVDIEGSWYVGENLKLGEFFKYKLCHQSYKDCSDFWMSFWVEKETVVDGEKMWLFQVLVQDGNKVAKGYMNIGKIAPEPTGGSDNIVTYGAVYKSSISWLSGFVTAEIDQPGKGPKDFRLPSWGKIANIGGEQVAPLGLETISVPSGEYDTVVIGWKSGGKTSHIWVVDEFPFPVKASTWEHVTEGAPPQEYRFELYEYRENVSTNPFTNFVDTAQKQAEAGCSTEYDMVKKVANTNTGSMFVKMFYGPEKPRIGCDLKFVIEFMKPYSSELYETQVHYDILRVDIIDGQTVPKYSAANDEGRDHFWSAGGKVLRHWLLQGEPGLQTFAILIKGVGPEFIAPSAGFGFFTFEVDVQGAKSTSKPIVVAEYETSIPGWIKNNAEWWADDLIPDSAFVSGLQWLISNDIMKIPPTEQGTGSDNVIPGWIKNNAEWWADDLIPDSAFVSGLQWLISNDIMKLS</sequence>
<evidence type="ECO:0000313" key="1">
    <source>
        <dbReference type="EMBL" id="AIF01525.1"/>
    </source>
</evidence>
<proteinExistence type="predicted"/>
<dbReference type="AlphaFoldDB" id="A0A075GE51"/>
<accession>A0A075GE51</accession>
<organism evidence="1">
    <name type="scientific">uncultured marine thaumarchaeote KM3_149_F07</name>
    <dbReference type="NCBI Taxonomy" id="1456013"/>
    <lineage>
        <taxon>Archaea</taxon>
        <taxon>Nitrososphaerota</taxon>
        <taxon>environmental samples</taxon>
    </lineage>
</organism>
<protein>
    <recommendedName>
        <fullName evidence="2">Peptidase</fullName>
    </recommendedName>
</protein>
<dbReference type="EMBL" id="KF900624">
    <property type="protein sequence ID" value="AIF01525.1"/>
    <property type="molecule type" value="Genomic_DNA"/>
</dbReference>
<evidence type="ECO:0008006" key="2">
    <source>
        <dbReference type="Google" id="ProtNLM"/>
    </source>
</evidence>